<evidence type="ECO:0000313" key="3">
    <source>
        <dbReference type="Proteomes" id="UP001180020"/>
    </source>
</evidence>
<keyword evidence="3" id="KW-1185">Reference proteome</keyword>
<evidence type="ECO:0000259" key="1">
    <source>
        <dbReference type="Pfam" id="PF00168"/>
    </source>
</evidence>
<dbReference type="Pfam" id="PF00168">
    <property type="entry name" value="C2"/>
    <property type="match status" value="1"/>
</dbReference>
<organism evidence="2 3">
    <name type="scientific">Acorus calamus</name>
    <name type="common">Sweet flag</name>
    <dbReference type="NCBI Taxonomy" id="4465"/>
    <lineage>
        <taxon>Eukaryota</taxon>
        <taxon>Viridiplantae</taxon>
        <taxon>Streptophyta</taxon>
        <taxon>Embryophyta</taxon>
        <taxon>Tracheophyta</taxon>
        <taxon>Spermatophyta</taxon>
        <taxon>Magnoliopsida</taxon>
        <taxon>Liliopsida</taxon>
        <taxon>Acoraceae</taxon>
        <taxon>Acorus</taxon>
    </lineage>
</organism>
<sequence>MRLYVCVFEAKDLPLEGSRVGTFAKLHLGRHKSRSHVAACGGGGGRSVVWNEEFVFRVDVDALEEEERSWRWRSYATMGAEEEGRWLGGLGFRCGRRWRRRTGRCCPLGFRFKLMVRMMDSKGPRAVDVMQSCLANYAGQVP</sequence>
<reference evidence="2" key="2">
    <citation type="submission" date="2023-06" db="EMBL/GenBank/DDBJ databases">
        <authorList>
            <person name="Ma L."/>
            <person name="Liu K.-W."/>
            <person name="Li Z."/>
            <person name="Hsiao Y.-Y."/>
            <person name="Qi Y."/>
            <person name="Fu T."/>
            <person name="Tang G."/>
            <person name="Zhang D."/>
            <person name="Sun W.-H."/>
            <person name="Liu D.-K."/>
            <person name="Li Y."/>
            <person name="Chen G.-Z."/>
            <person name="Liu X.-D."/>
            <person name="Liao X.-Y."/>
            <person name="Jiang Y.-T."/>
            <person name="Yu X."/>
            <person name="Hao Y."/>
            <person name="Huang J."/>
            <person name="Zhao X.-W."/>
            <person name="Ke S."/>
            <person name="Chen Y.-Y."/>
            <person name="Wu W.-L."/>
            <person name="Hsu J.-L."/>
            <person name="Lin Y.-F."/>
            <person name="Huang M.-D."/>
            <person name="Li C.-Y."/>
            <person name="Huang L."/>
            <person name="Wang Z.-W."/>
            <person name="Zhao X."/>
            <person name="Zhong W.-Y."/>
            <person name="Peng D.-H."/>
            <person name="Ahmad S."/>
            <person name="Lan S."/>
            <person name="Zhang J.-S."/>
            <person name="Tsai W.-C."/>
            <person name="Van De Peer Y."/>
            <person name="Liu Z.-J."/>
        </authorList>
    </citation>
    <scope>NUCLEOTIDE SEQUENCE</scope>
    <source>
        <strain evidence="2">CP</strain>
        <tissue evidence="2">Leaves</tissue>
    </source>
</reference>
<feature type="domain" description="C2" evidence="1">
    <location>
        <begin position="2"/>
        <end position="60"/>
    </location>
</feature>
<name>A0AAV9F2N9_ACOCL</name>
<comment type="caution">
    <text evidence="2">The sequence shown here is derived from an EMBL/GenBank/DDBJ whole genome shotgun (WGS) entry which is preliminary data.</text>
</comment>
<dbReference type="Gene3D" id="2.60.40.150">
    <property type="entry name" value="C2 domain"/>
    <property type="match status" value="1"/>
</dbReference>
<accession>A0AAV9F2N9</accession>
<dbReference type="InterPro" id="IPR035892">
    <property type="entry name" value="C2_domain_sf"/>
</dbReference>
<reference evidence="2" key="1">
    <citation type="journal article" date="2023" name="Nat. Commun.">
        <title>Diploid and tetraploid genomes of Acorus and the evolution of monocots.</title>
        <authorList>
            <person name="Ma L."/>
            <person name="Liu K.W."/>
            <person name="Li Z."/>
            <person name="Hsiao Y.Y."/>
            <person name="Qi Y."/>
            <person name="Fu T."/>
            <person name="Tang G.D."/>
            <person name="Zhang D."/>
            <person name="Sun W.H."/>
            <person name="Liu D.K."/>
            <person name="Li Y."/>
            <person name="Chen G.Z."/>
            <person name="Liu X.D."/>
            <person name="Liao X.Y."/>
            <person name="Jiang Y.T."/>
            <person name="Yu X."/>
            <person name="Hao Y."/>
            <person name="Huang J."/>
            <person name="Zhao X.W."/>
            <person name="Ke S."/>
            <person name="Chen Y.Y."/>
            <person name="Wu W.L."/>
            <person name="Hsu J.L."/>
            <person name="Lin Y.F."/>
            <person name="Huang M.D."/>
            <person name="Li C.Y."/>
            <person name="Huang L."/>
            <person name="Wang Z.W."/>
            <person name="Zhao X."/>
            <person name="Zhong W.Y."/>
            <person name="Peng D.H."/>
            <person name="Ahmad S."/>
            <person name="Lan S."/>
            <person name="Zhang J.S."/>
            <person name="Tsai W.C."/>
            <person name="Van de Peer Y."/>
            <person name="Liu Z.J."/>
        </authorList>
    </citation>
    <scope>NUCLEOTIDE SEQUENCE</scope>
    <source>
        <strain evidence="2">CP</strain>
    </source>
</reference>
<evidence type="ECO:0000313" key="2">
    <source>
        <dbReference type="EMBL" id="KAK1318608.1"/>
    </source>
</evidence>
<dbReference type="AlphaFoldDB" id="A0AAV9F2N9"/>
<dbReference type="EMBL" id="JAUJYO010000004">
    <property type="protein sequence ID" value="KAK1318608.1"/>
    <property type="molecule type" value="Genomic_DNA"/>
</dbReference>
<protein>
    <submittedName>
        <fullName evidence="2">C2 and GRAM domain-containing protein</fullName>
    </submittedName>
</protein>
<dbReference type="InterPro" id="IPR000008">
    <property type="entry name" value="C2_dom"/>
</dbReference>
<dbReference type="SUPFAM" id="SSF49562">
    <property type="entry name" value="C2 domain (Calcium/lipid-binding domain, CaLB)"/>
    <property type="match status" value="1"/>
</dbReference>
<gene>
    <name evidence="2" type="ORF">QJS10_CPB04g01486</name>
</gene>
<proteinExistence type="predicted"/>
<dbReference type="Proteomes" id="UP001180020">
    <property type="component" value="Unassembled WGS sequence"/>
</dbReference>